<feature type="active site" description="Schiff-base intermediate with DNA" evidence="15">
    <location>
        <position position="2"/>
    </location>
</feature>
<comment type="catalytic activity">
    <reaction evidence="1 15">
        <text>Hydrolysis of DNA containing ring-opened 7-methylguanine residues, releasing 2,6-diamino-4-hydroxy-5-(N-methyl)formamidopyrimidine.</text>
        <dbReference type="EC" id="3.2.2.23"/>
    </reaction>
</comment>
<dbReference type="PROSITE" id="PS51066">
    <property type="entry name" value="ZF_FPG_2"/>
    <property type="match status" value="1"/>
</dbReference>
<sequence length="270" mass="30365">MPELPEVETTKRGIAPHILSKSVTDVCIRQPKLRWPIPDDLAERLNQARLLNIHRRAKYLLLQFDPGWLLIHLGMSGSLRIVDPNQLPEKHDHVDIHFANTVLRFRDPRRFGAVLWLGDTPEDSPLLSKLGPEPLAEAFNGDYLYARSRGKTATVKQFIMDQAVVTGIGNIYATEALFLSGIKPTRAAGQISRERYQKLSQNAKSILEKAIDQGGTTLKDFVGSDGKPGYFKQELLAYGRKGLPCVTCETELTEVRLGNRSTVYCKRCQR</sequence>
<evidence type="ECO:0000256" key="8">
    <source>
        <dbReference type="ARBA" id="ARBA00022833"/>
    </source>
</evidence>
<evidence type="ECO:0000256" key="2">
    <source>
        <dbReference type="ARBA" id="ARBA00009409"/>
    </source>
</evidence>
<evidence type="ECO:0000256" key="13">
    <source>
        <dbReference type="ARBA" id="ARBA00023295"/>
    </source>
</evidence>
<dbReference type="SUPFAM" id="SSF57716">
    <property type="entry name" value="Glucocorticoid receptor-like (DNA-binding domain)"/>
    <property type="match status" value="1"/>
</dbReference>
<feature type="domain" description="FPG-type" evidence="16">
    <location>
        <begin position="236"/>
        <end position="270"/>
    </location>
</feature>
<keyword evidence="4 15" id="KW-0479">Metal-binding</keyword>
<dbReference type="GO" id="GO:0008270">
    <property type="term" value="F:zinc ion binding"/>
    <property type="evidence" value="ECO:0007669"/>
    <property type="project" value="UniProtKB-UniRule"/>
</dbReference>
<dbReference type="KEGG" id="ome:OLMES_0339"/>
<keyword evidence="11 15" id="KW-0456">Lyase</keyword>
<evidence type="ECO:0000256" key="1">
    <source>
        <dbReference type="ARBA" id="ARBA00001668"/>
    </source>
</evidence>
<dbReference type="EC" id="4.2.99.18" evidence="15"/>
<evidence type="ECO:0000256" key="6">
    <source>
        <dbReference type="ARBA" id="ARBA00022771"/>
    </source>
</evidence>
<evidence type="ECO:0000256" key="12">
    <source>
        <dbReference type="ARBA" id="ARBA00023268"/>
    </source>
</evidence>
<keyword evidence="6 15" id="KW-0863">Zinc-finger</keyword>
<dbReference type="SMART" id="SM01232">
    <property type="entry name" value="H2TH"/>
    <property type="match status" value="1"/>
</dbReference>
<dbReference type="Pfam" id="PF06827">
    <property type="entry name" value="zf-FPG_IleRS"/>
    <property type="match status" value="1"/>
</dbReference>
<dbReference type="FunFam" id="1.10.8.50:FF:000003">
    <property type="entry name" value="Formamidopyrimidine-DNA glycosylase"/>
    <property type="match status" value="1"/>
</dbReference>
<evidence type="ECO:0000256" key="7">
    <source>
        <dbReference type="ARBA" id="ARBA00022801"/>
    </source>
</evidence>
<dbReference type="InterPro" id="IPR015886">
    <property type="entry name" value="H2TH_FPG"/>
</dbReference>
<accession>A0A1Y0I4J4</accession>
<dbReference type="Gene3D" id="3.20.190.10">
    <property type="entry name" value="MutM-like, N-terminal"/>
    <property type="match status" value="1"/>
</dbReference>
<name>A0A1Y0I4J4_9GAMM</name>
<dbReference type="InterPro" id="IPR000214">
    <property type="entry name" value="Znf_DNA_glyclase/AP_lyase"/>
</dbReference>
<dbReference type="RefSeq" id="WP_087459647.1">
    <property type="nucleotide sequence ID" value="NZ_CP021425.1"/>
</dbReference>
<dbReference type="HAMAP" id="MF_00103">
    <property type="entry name" value="Fapy_DNA_glycosyl"/>
    <property type="match status" value="1"/>
</dbReference>
<dbReference type="Gene3D" id="1.10.8.50">
    <property type="match status" value="1"/>
</dbReference>
<keyword evidence="7 15" id="KW-0378">Hydrolase</keyword>
<protein>
    <recommendedName>
        <fullName evidence="15">Formamidopyrimidine-DNA glycosylase</fullName>
        <shortName evidence="15">Fapy-DNA glycosylase</shortName>
        <ecNumber evidence="15">3.2.2.23</ecNumber>
    </recommendedName>
    <alternativeName>
        <fullName evidence="15">DNA-(apurinic or apyrimidinic site) lyase MutM</fullName>
        <shortName evidence="15">AP lyase MutM</shortName>
        <ecNumber evidence="15">4.2.99.18</ecNumber>
    </alternativeName>
</protein>
<keyword evidence="19" id="KW-1185">Reference proteome</keyword>
<evidence type="ECO:0000259" key="16">
    <source>
        <dbReference type="PROSITE" id="PS51066"/>
    </source>
</evidence>
<dbReference type="CDD" id="cd08966">
    <property type="entry name" value="EcFpg-like_N"/>
    <property type="match status" value="1"/>
</dbReference>
<dbReference type="OrthoDB" id="9800855at2"/>
<dbReference type="Pfam" id="PF06831">
    <property type="entry name" value="H2TH"/>
    <property type="match status" value="1"/>
</dbReference>
<feature type="binding site" evidence="15">
    <location>
        <position position="91"/>
    </location>
    <ligand>
        <name>DNA</name>
        <dbReference type="ChEBI" id="CHEBI:16991"/>
    </ligand>
</feature>
<dbReference type="GO" id="GO:0006284">
    <property type="term" value="P:base-excision repair"/>
    <property type="evidence" value="ECO:0007669"/>
    <property type="project" value="InterPro"/>
</dbReference>
<dbReference type="PANTHER" id="PTHR22993">
    <property type="entry name" value="FORMAMIDOPYRIMIDINE-DNA GLYCOSYLASE"/>
    <property type="match status" value="1"/>
</dbReference>
<keyword evidence="9 15" id="KW-0238">DNA-binding</keyword>
<comment type="catalytic activity">
    <reaction evidence="14 15">
        <text>2'-deoxyribonucleotide-(2'-deoxyribose 5'-phosphate)-2'-deoxyribonucleotide-DNA = a 3'-end 2'-deoxyribonucleotide-(2,3-dehydro-2,3-deoxyribose 5'-phosphate)-DNA + a 5'-end 5'-phospho-2'-deoxyribonucleoside-DNA + H(+)</text>
        <dbReference type="Rhea" id="RHEA:66592"/>
        <dbReference type="Rhea" id="RHEA-COMP:13180"/>
        <dbReference type="Rhea" id="RHEA-COMP:16897"/>
        <dbReference type="Rhea" id="RHEA-COMP:17067"/>
        <dbReference type="ChEBI" id="CHEBI:15378"/>
        <dbReference type="ChEBI" id="CHEBI:136412"/>
        <dbReference type="ChEBI" id="CHEBI:157695"/>
        <dbReference type="ChEBI" id="CHEBI:167181"/>
        <dbReference type="EC" id="4.2.99.18"/>
    </reaction>
</comment>
<evidence type="ECO:0000256" key="10">
    <source>
        <dbReference type="ARBA" id="ARBA00023204"/>
    </source>
</evidence>
<dbReference type="GO" id="GO:0003684">
    <property type="term" value="F:damaged DNA binding"/>
    <property type="evidence" value="ECO:0007669"/>
    <property type="project" value="InterPro"/>
</dbReference>
<dbReference type="GO" id="GO:0140078">
    <property type="term" value="F:class I DNA-(apurinic or apyrimidinic site) endonuclease activity"/>
    <property type="evidence" value="ECO:0007669"/>
    <property type="project" value="UniProtKB-EC"/>
</dbReference>
<evidence type="ECO:0000256" key="4">
    <source>
        <dbReference type="ARBA" id="ARBA00022723"/>
    </source>
</evidence>
<evidence type="ECO:0000313" key="18">
    <source>
        <dbReference type="EMBL" id="ARU54445.1"/>
    </source>
</evidence>
<dbReference type="InterPro" id="IPR020629">
    <property type="entry name" value="FPG_Glyclase"/>
</dbReference>
<evidence type="ECO:0000313" key="19">
    <source>
        <dbReference type="Proteomes" id="UP000196027"/>
    </source>
</evidence>
<dbReference type="SUPFAM" id="SSF46946">
    <property type="entry name" value="S13-like H2TH domain"/>
    <property type="match status" value="1"/>
</dbReference>
<comment type="subunit">
    <text evidence="3 15">Monomer.</text>
</comment>
<evidence type="ECO:0000256" key="9">
    <source>
        <dbReference type="ARBA" id="ARBA00023125"/>
    </source>
</evidence>
<evidence type="ECO:0000256" key="11">
    <source>
        <dbReference type="ARBA" id="ARBA00023239"/>
    </source>
</evidence>
<keyword evidence="10 15" id="KW-0234">DNA repair</keyword>
<dbReference type="InterPro" id="IPR010979">
    <property type="entry name" value="Ribosomal_uS13-like_H2TH"/>
</dbReference>
<dbReference type="NCBIfam" id="TIGR00577">
    <property type="entry name" value="fpg"/>
    <property type="match status" value="1"/>
</dbReference>
<feature type="active site" description="Proton donor; for delta-elimination activity" evidence="15">
    <location>
        <position position="260"/>
    </location>
</feature>
<feature type="domain" description="Formamidopyrimidine-DNA glycosylase catalytic" evidence="17">
    <location>
        <begin position="2"/>
        <end position="112"/>
    </location>
</feature>
<dbReference type="SUPFAM" id="SSF81624">
    <property type="entry name" value="N-terminal domain of MutM-like DNA repair proteins"/>
    <property type="match status" value="1"/>
</dbReference>
<dbReference type="PROSITE" id="PS51068">
    <property type="entry name" value="FPG_CAT"/>
    <property type="match status" value="1"/>
</dbReference>
<keyword evidence="5 15" id="KW-0227">DNA damage</keyword>
<feature type="active site" description="Proton donor" evidence="15">
    <location>
        <position position="3"/>
    </location>
</feature>
<dbReference type="EC" id="3.2.2.23" evidence="15"/>
<dbReference type="InterPro" id="IPR012319">
    <property type="entry name" value="FPG_cat"/>
</dbReference>
<dbReference type="NCBIfam" id="NF002211">
    <property type="entry name" value="PRK01103.1"/>
    <property type="match status" value="1"/>
</dbReference>
<evidence type="ECO:0000256" key="15">
    <source>
        <dbReference type="HAMAP-Rule" id="MF_00103"/>
    </source>
</evidence>
<feature type="binding site" evidence="15">
    <location>
        <position position="151"/>
    </location>
    <ligand>
        <name>DNA</name>
        <dbReference type="ChEBI" id="CHEBI:16991"/>
    </ligand>
</feature>
<comment type="similarity">
    <text evidence="2 15">Belongs to the FPG family.</text>
</comment>
<dbReference type="FunFam" id="3.20.190.10:FF:000001">
    <property type="entry name" value="Formamidopyrimidine-DNA glycosylase"/>
    <property type="match status" value="1"/>
</dbReference>
<dbReference type="EMBL" id="CP021425">
    <property type="protein sequence ID" value="ARU54445.1"/>
    <property type="molecule type" value="Genomic_DNA"/>
</dbReference>
<proteinExistence type="inferred from homology"/>
<dbReference type="Pfam" id="PF01149">
    <property type="entry name" value="Fapy_DNA_glyco"/>
    <property type="match status" value="1"/>
</dbReference>
<dbReference type="GO" id="GO:0034039">
    <property type="term" value="F:8-oxo-7,8-dihydroguanine DNA N-glycosylase activity"/>
    <property type="evidence" value="ECO:0007669"/>
    <property type="project" value="TreeGrafter"/>
</dbReference>
<evidence type="ECO:0000256" key="14">
    <source>
        <dbReference type="ARBA" id="ARBA00044632"/>
    </source>
</evidence>
<dbReference type="AlphaFoldDB" id="A0A1Y0I4J4"/>
<evidence type="ECO:0000259" key="17">
    <source>
        <dbReference type="PROSITE" id="PS51068"/>
    </source>
</evidence>
<dbReference type="PANTHER" id="PTHR22993:SF9">
    <property type="entry name" value="FORMAMIDOPYRIMIDINE-DNA GLYCOSYLASE"/>
    <property type="match status" value="1"/>
</dbReference>
<gene>
    <name evidence="15" type="primary">mutM</name>
    <name evidence="15" type="synonym">fpg</name>
    <name evidence="18" type="ORF">OLMES_0339</name>
</gene>
<dbReference type="SMART" id="SM00898">
    <property type="entry name" value="Fapy_DNA_glyco"/>
    <property type="match status" value="1"/>
</dbReference>
<reference evidence="18 19" key="1">
    <citation type="submission" date="2017-05" db="EMBL/GenBank/DDBJ databases">
        <title>Genomic insights into alkan degradation activity of Oleiphilus messinensis.</title>
        <authorList>
            <person name="Kozyavkin S.A."/>
            <person name="Slesarev A.I."/>
            <person name="Golyshin P.N."/>
            <person name="Korzhenkov A."/>
            <person name="Golyshina O.N."/>
            <person name="Toshchakov S.V."/>
        </authorList>
    </citation>
    <scope>NUCLEOTIDE SEQUENCE [LARGE SCALE GENOMIC DNA]</scope>
    <source>
        <strain evidence="18 19">ME102</strain>
    </source>
</reference>
<feature type="active site" description="Proton donor; for beta-elimination activity" evidence="15">
    <location>
        <position position="58"/>
    </location>
</feature>
<keyword evidence="12 15" id="KW-0511">Multifunctional enzyme</keyword>
<dbReference type="Proteomes" id="UP000196027">
    <property type="component" value="Chromosome"/>
</dbReference>
<keyword evidence="8 15" id="KW-0862">Zinc</keyword>
<evidence type="ECO:0000256" key="3">
    <source>
        <dbReference type="ARBA" id="ARBA00011245"/>
    </source>
</evidence>
<evidence type="ECO:0000256" key="5">
    <source>
        <dbReference type="ARBA" id="ARBA00022763"/>
    </source>
</evidence>
<feature type="binding site" evidence="15">
    <location>
        <position position="109"/>
    </location>
    <ligand>
        <name>DNA</name>
        <dbReference type="ChEBI" id="CHEBI:16991"/>
    </ligand>
</feature>
<dbReference type="InterPro" id="IPR035937">
    <property type="entry name" value="FPG_N"/>
</dbReference>
<organism evidence="18 19">
    <name type="scientific">Oleiphilus messinensis</name>
    <dbReference type="NCBI Taxonomy" id="141451"/>
    <lineage>
        <taxon>Bacteria</taxon>
        <taxon>Pseudomonadati</taxon>
        <taxon>Pseudomonadota</taxon>
        <taxon>Gammaproteobacteria</taxon>
        <taxon>Oceanospirillales</taxon>
        <taxon>Oleiphilaceae</taxon>
        <taxon>Oleiphilus</taxon>
    </lineage>
</organism>
<dbReference type="InterPro" id="IPR010663">
    <property type="entry name" value="Znf_FPG/IleRS"/>
</dbReference>
<keyword evidence="13 15" id="KW-0326">Glycosidase</keyword>
<comment type="function">
    <text evidence="15">Involved in base excision repair of DNA damaged by oxidation or by mutagenic agents. Acts as DNA glycosylase that recognizes and removes damaged bases. Has a preference for oxidized purines, such as 7,8-dihydro-8-oxoguanine (8-oxoG). Has AP (apurinic/apyrimidinic) lyase activity and introduces nicks in the DNA strand. Cleaves the DNA backbone by beta-delta elimination to generate a single-strand break at the site of the removed base with both 3'- and 5'-phosphates.</text>
</comment>
<comment type="cofactor">
    <cofactor evidence="15">
        <name>Zn(2+)</name>
        <dbReference type="ChEBI" id="CHEBI:29105"/>
    </cofactor>
    <text evidence="15">Binds 1 zinc ion per subunit.</text>
</comment>